<dbReference type="AlphaFoldDB" id="A0A0A9YQJ2"/>
<accession>A0A0A9YQJ2</accession>
<reference evidence="2" key="1">
    <citation type="journal article" date="2014" name="PLoS ONE">
        <title>Transcriptome-Based Identification of ABC Transporters in the Western Tarnished Plant Bug Lygus hesperus.</title>
        <authorList>
            <person name="Hull J.J."/>
            <person name="Chaney K."/>
            <person name="Geib S.M."/>
            <person name="Fabrick J.A."/>
            <person name="Brent C.S."/>
            <person name="Walsh D."/>
            <person name="Lavine L.C."/>
        </authorList>
    </citation>
    <scope>NUCLEOTIDE SEQUENCE</scope>
</reference>
<gene>
    <name evidence="2" type="ORF">CM83_5666</name>
</gene>
<evidence type="ECO:0000256" key="1">
    <source>
        <dbReference type="SAM" id="MobiDB-lite"/>
    </source>
</evidence>
<proteinExistence type="predicted"/>
<organism evidence="2">
    <name type="scientific">Lygus hesperus</name>
    <name type="common">Western plant bug</name>
    <dbReference type="NCBI Taxonomy" id="30085"/>
    <lineage>
        <taxon>Eukaryota</taxon>
        <taxon>Metazoa</taxon>
        <taxon>Ecdysozoa</taxon>
        <taxon>Arthropoda</taxon>
        <taxon>Hexapoda</taxon>
        <taxon>Insecta</taxon>
        <taxon>Pterygota</taxon>
        <taxon>Neoptera</taxon>
        <taxon>Paraneoptera</taxon>
        <taxon>Hemiptera</taxon>
        <taxon>Heteroptera</taxon>
        <taxon>Panheteroptera</taxon>
        <taxon>Cimicomorpha</taxon>
        <taxon>Miridae</taxon>
        <taxon>Mirini</taxon>
        <taxon>Lygus</taxon>
    </lineage>
</organism>
<feature type="region of interest" description="Disordered" evidence="1">
    <location>
        <begin position="80"/>
        <end position="107"/>
    </location>
</feature>
<protein>
    <submittedName>
        <fullName evidence="2">Uncharacterized protein</fullName>
    </submittedName>
</protein>
<sequence length="107" mass="11568">MGNTATMYVGEWANEVEREAEEDGSTVEQSSTVDDMGGGWAVELSDEDTNDVVLDVKIYNSIFNLHHQCELRESLDGTVEHTSTTIRTPNSTPNSDSAAQQTGSGSL</sequence>
<reference evidence="2" key="2">
    <citation type="submission" date="2014-07" db="EMBL/GenBank/DDBJ databases">
        <authorList>
            <person name="Hull J."/>
        </authorList>
    </citation>
    <scope>NUCLEOTIDE SEQUENCE</scope>
</reference>
<evidence type="ECO:0000313" key="2">
    <source>
        <dbReference type="EMBL" id="JAG33896.1"/>
    </source>
</evidence>
<feature type="region of interest" description="Disordered" evidence="1">
    <location>
        <begin position="17"/>
        <end position="42"/>
    </location>
</feature>
<dbReference type="EMBL" id="GBHO01009708">
    <property type="protein sequence ID" value="JAG33896.1"/>
    <property type="molecule type" value="Transcribed_RNA"/>
</dbReference>
<name>A0A0A9YQJ2_LYGHE</name>